<comment type="caution">
    <text evidence="2">The sequence shown here is derived from an EMBL/GenBank/DDBJ whole genome shotgun (WGS) entry which is preliminary data.</text>
</comment>
<dbReference type="Proteomes" id="UP001293254">
    <property type="component" value="Unassembled WGS sequence"/>
</dbReference>
<feature type="compositionally biased region" description="Polar residues" evidence="1">
    <location>
        <begin position="80"/>
        <end position="97"/>
    </location>
</feature>
<evidence type="ECO:0000313" key="3">
    <source>
        <dbReference type="Proteomes" id="UP001293254"/>
    </source>
</evidence>
<proteinExistence type="predicted"/>
<evidence type="ECO:0000313" key="2">
    <source>
        <dbReference type="EMBL" id="KAK4427166.1"/>
    </source>
</evidence>
<feature type="compositionally biased region" description="Low complexity" evidence="1">
    <location>
        <begin position="47"/>
        <end position="56"/>
    </location>
</feature>
<name>A0AAE1YBE4_9LAMI</name>
<reference evidence="2" key="2">
    <citation type="journal article" date="2024" name="Plant">
        <title>Genomic evolution and insights into agronomic trait innovations of Sesamum species.</title>
        <authorList>
            <person name="Miao H."/>
            <person name="Wang L."/>
            <person name="Qu L."/>
            <person name="Liu H."/>
            <person name="Sun Y."/>
            <person name="Le M."/>
            <person name="Wang Q."/>
            <person name="Wei S."/>
            <person name="Zheng Y."/>
            <person name="Lin W."/>
            <person name="Duan Y."/>
            <person name="Cao H."/>
            <person name="Xiong S."/>
            <person name="Wang X."/>
            <person name="Wei L."/>
            <person name="Li C."/>
            <person name="Ma Q."/>
            <person name="Ju M."/>
            <person name="Zhao R."/>
            <person name="Li G."/>
            <person name="Mu C."/>
            <person name="Tian Q."/>
            <person name="Mei H."/>
            <person name="Zhang T."/>
            <person name="Gao T."/>
            <person name="Zhang H."/>
        </authorList>
    </citation>
    <scope>NUCLEOTIDE SEQUENCE</scope>
    <source>
        <strain evidence="2">3651</strain>
    </source>
</reference>
<feature type="region of interest" description="Disordered" evidence="1">
    <location>
        <begin position="47"/>
        <end position="121"/>
    </location>
</feature>
<protein>
    <submittedName>
        <fullName evidence="2">Uncharacterized protein</fullName>
    </submittedName>
</protein>
<sequence length="135" mass="14658">MVHLKIFLVSTSQRDSIRRRFSCLYKTLSPSTPVIFNVWASGPSVSVSTAAAAPESGGRTPSTRLNPEASAAGGNEVRFSISNMELVTSNSPPSSSNHQRRHRGRPNRTPSRKLQPTGLFPVTFPCRYQSRASAG</sequence>
<dbReference type="EMBL" id="JACGWO010000005">
    <property type="protein sequence ID" value="KAK4427166.1"/>
    <property type="molecule type" value="Genomic_DNA"/>
</dbReference>
<dbReference type="AlphaFoldDB" id="A0AAE1YBE4"/>
<gene>
    <name evidence="2" type="ORF">Salat_1485500</name>
</gene>
<accession>A0AAE1YBE4</accession>
<evidence type="ECO:0000256" key="1">
    <source>
        <dbReference type="SAM" id="MobiDB-lite"/>
    </source>
</evidence>
<reference evidence="2" key="1">
    <citation type="submission" date="2020-06" db="EMBL/GenBank/DDBJ databases">
        <authorList>
            <person name="Li T."/>
            <person name="Hu X."/>
            <person name="Zhang T."/>
            <person name="Song X."/>
            <person name="Zhang H."/>
            <person name="Dai N."/>
            <person name="Sheng W."/>
            <person name="Hou X."/>
            <person name="Wei L."/>
        </authorList>
    </citation>
    <scope>NUCLEOTIDE SEQUENCE</scope>
    <source>
        <strain evidence="2">3651</strain>
        <tissue evidence="2">Leaf</tissue>
    </source>
</reference>
<organism evidence="2 3">
    <name type="scientific">Sesamum alatum</name>
    <dbReference type="NCBI Taxonomy" id="300844"/>
    <lineage>
        <taxon>Eukaryota</taxon>
        <taxon>Viridiplantae</taxon>
        <taxon>Streptophyta</taxon>
        <taxon>Embryophyta</taxon>
        <taxon>Tracheophyta</taxon>
        <taxon>Spermatophyta</taxon>
        <taxon>Magnoliopsida</taxon>
        <taxon>eudicotyledons</taxon>
        <taxon>Gunneridae</taxon>
        <taxon>Pentapetalae</taxon>
        <taxon>asterids</taxon>
        <taxon>lamiids</taxon>
        <taxon>Lamiales</taxon>
        <taxon>Pedaliaceae</taxon>
        <taxon>Sesamum</taxon>
    </lineage>
</organism>
<keyword evidence="3" id="KW-1185">Reference proteome</keyword>